<evidence type="ECO:0000313" key="2">
    <source>
        <dbReference type="EMBL" id="KAG0445962.1"/>
    </source>
</evidence>
<comment type="caution">
    <text evidence="2">The sequence shown here is derived from an EMBL/GenBank/DDBJ whole genome shotgun (WGS) entry which is preliminary data.</text>
</comment>
<reference evidence="3 4" key="1">
    <citation type="journal article" date="2020" name="Nat. Food">
        <title>A phased Vanilla planifolia genome enables genetic improvement of flavour and production.</title>
        <authorList>
            <person name="Hasing T."/>
            <person name="Tang H."/>
            <person name="Brym M."/>
            <person name="Khazi F."/>
            <person name="Huang T."/>
            <person name="Chambers A.H."/>
        </authorList>
    </citation>
    <scope>NUCLEOTIDE SEQUENCE [LARGE SCALE GENOMIC DNA]</scope>
    <source>
        <tissue evidence="2">Leaf</tissue>
    </source>
</reference>
<dbReference type="AlphaFoldDB" id="A0A835P8I5"/>
<evidence type="ECO:0000313" key="4">
    <source>
        <dbReference type="Proteomes" id="UP000639772"/>
    </source>
</evidence>
<proteinExistence type="predicted"/>
<feature type="non-terminal residue" evidence="2">
    <location>
        <position position="74"/>
    </location>
</feature>
<dbReference type="EMBL" id="JADCNM010000631">
    <property type="protein sequence ID" value="KAG0445962.1"/>
    <property type="molecule type" value="Genomic_DNA"/>
</dbReference>
<evidence type="ECO:0000313" key="1">
    <source>
        <dbReference type="EMBL" id="KAG0445951.1"/>
    </source>
</evidence>
<accession>A0A835P8I5</accession>
<protein>
    <submittedName>
        <fullName evidence="2">Uncharacterized protein</fullName>
    </submittedName>
</protein>
<name>A0A835P8I5_VANPL</name>
<dbReference type="Proteomes" id="UP000639772">
    <property type="component" value="Unassembled WGS sequence"/>
</dbReference>
<gene>
    <name evidence="1" type="ORF">HPP92_029062</name>
    <name evidence="2" type="ORF">HPP92_029073</name>
</gene>
<keyword evidence="3" id="KW-1185">Reference proteome</keyword>
<dbReference type="EMBL" id="JADCNL010000630">
    <property type="protein sequence ID" value="KAG0445951.1"/>
    <property type="molecule type" value="Genomic_DNA"/>
</dbReference>
<sequence length="74" mass="7956">MSVVVVRPLLHEVGTSVSGCLLEQQCNEKMDNGDSLLRPCAFLAVTLDALRHRVCGPTPTVDAVCVMNDSCVKI</sequence>
<dbReference type="Proteomes" id="UP000636800">
    <property type="component" value="Unassembled WGS sequence"/>
</dbReference>
<organism evidence="2 4">
    <name type="scientific">Vanilla planifolia</name>
    <name type="common">Vanilla</name>
    <dbReference type="NCBI Taxonomy" id="51239"/>
    <lineage>
        <taxon>Eukaryota</taxon>
        <taxon>Viridiplantae</taxon>
        <taxon>Streptophyta</taxon>
        <taxon>Embryophyta</taxon>
        <taxon>Tracheophyta</taxon>
        <taxon>Spermatophyta</taxon>
        <taxon>Magnoliopsida</taxon>
        <taxon>Liliopsida</taxon>
        <taxon>Asparagales</taxon>
        <taxon>Orchidaceae</taxon>
        <taxon>Vanilloideae</taxon>
        <taxon>Vanilleae</taxon>
        <taxon>Vanilla</taxon>
    </lineage>
</organism>
<evidence type="ECO:0000313" key="3">
    <source>
        <dbReference type="Proteomes" id="UP000636800"/>
    </source>
</evidence>